<evidence type="ECO:0000313" key="3">
    <source>
        <dbReference type="Proteomes" id="UP000030104"/>
    </source>
</evidence>
<evidence type="ECO:0000313" key="2">
    <source>
        <dbReference type="EMBL" id="KGO71822.1"/>
    </source>
</evidence>
<sequence>MVPTDFVHRPRGQLTGKLQRSTWGLTGRLAAMWDNSKCRYQQSTTETWHKSADQLHRVARIEDTTQHVKARYKQTQQQTQEQTTPQSRFYSQVLSSKSTNSSPNPKTTSHSIKVKSTISTSVTGGSNSPEAQIRGFYEETVLVNSMVKQTKQLRDDKRAVLGEIELEWVNSTITDAENAANDLAAFVKQAKNVSSKDRSSWKRRDYEVALKKKSRMLLSHGKVETVLNHLSSLPSILGGDKAFFSPSKVLTVASEPPCATNVISVFELPCLSPVKAERPIPKIVVTQHDGPYDGSGIYSHTDETHSPSYEASEMNRTAELW</sequence>
<feature type="compositionally biased region" description="Polar residues" evidence="1">
    <location>
        <begin position="110"/>
        <end position="130"/>
    </location>
</feature>
<name>A0A0A2KVG9_PENIT</name>
<feature type="compositionally biased region" description="Low complexity" evidence="1">
    <location>
        <begin position="74"/>
        <end position="86"/>
    </location>
</feature>
<proteinExistence type="predicted"/>
<dbReference type="AlphaFoldDB" id="A0A0A2KVG9"/>
<reference evidence="2 3" key="1">
    <citation type="journal article" date="2015" name="Mol. Plant Microbe Interact.">
        <title>Genome, transcriptome, and functional analyses of Penicillium expansum provide new insights into secondary metabolism and pathogenicity.</title>
        <authorList>
            <person name="Ballester A.R."/>
            <person name="Marcet-Houben M."/>
            <person name="Levin E."/>
            <person name="Sela N."/>
            <person name="Selma-Lazaro C."/>
            <person name="Carmona L."/>
            <person name="Wisniewski M."/>
            <person name="Droby S."/>
            <person name="Gonzalez-Candelas L."/>
            <person name="Gabaldon T."/>
        </authorList>
    </citation>
    <scope>NUCLEOTIDE SEQUENCE [LARGE SCALE GENOMIC DNA]</scope>
    <source>
        <strain evidence="2 3">PHI-1</strain>
    </source>
</reference>
<dbReference type="STRING" id="40296.A0A0A2KVG9"/>
<feature type="region of interest" description="Disordered" evidence="1">
    <location>
        <begin position="302"/>
        <end position="321"/>
    </location>
</feature>
<dbReference type="Proteomes" id="UP000030104">
    <property type="component" value="Unassembled WGS sequence"/>
</dbReference>
<evidence type="ECO:0000256" key="1">
    <source>
        <dbReference type="SAM" id="MobiDB-lite"/>
    </source>
</evidence>
<feature type="region of interest" description="Disordered" evidence="1">
    <location>
        <begin position="71"/>
        <end position="130"/>
    </location>
</feature>
<feature type="compositionally biased region" description="Low complexity" evidence="1">
    <location>
        <begin position="95"/>
        <end position="109"/>
    </location>
</feature>
<dbReference type="EMBL" id="JQGA01000917">
    <property type="protein sequence ID" value="KGO71822.1"/>
    <property type="molecule type" value="Genomic_DNA"/>
</dbReference>
<comment type="caution">
    <text evidence="2">The sequence shown here is derived from an EMBL/GenBank/DDBJ whole genome shotgun (WGS) entry which is preliminary data.</text>
</comment>
<dbReference type="OMA" id="AMWDNSK"/>
<dbReference type="HOGENOM" id="CLU_866282_0_0_1"/>
<protein>
    <submittedName>
        <fullName evidence="2">Uncharacterized protein</fullName>
    </submittedName>
</protein>
<accession>A0A0A2KVG9</accession>
<keyword evidence="3" id="KW-1185">Reference proteome</keyword>
<dbReference type="PhylomeDB" id="A0A0A2KVG9"/>
<gene>
    <name evidence="2" type="ORF">PITC_028250</name>
</gene>
<organism evidence="2 3">
    <name type="scientific">Penicillium italicum</name>
    <name type="common">Blue mold</name>
    <dbReference type="NCBI Taxonomy" id="40296"/>
    <lineage>
        <taxon>Eukaryota</taxon>
        <taxon>Fungi</taxon>
        <taxon>Dikarya</taxon>
        <taxon>Ascomycota</taxon>
        <taxon>Pezizomycotina</taxon>
        <taxon>Eurotiomycetes</taxon>
        <taxon>Eurotiomycetidae</taxon>
        <taxon>Eurotiales</taxon>
        <taxon>Aspergillaceae</taxon>
        <taxon>Penicillium</taxon>
    </lineage>
</organism>
<dbReference type="OrthoDB" id="4364947at2759"/>